<feature type="domain" description="DUF676" evidence="2">
    <location>
        <begin position="926"/>
        <end position="1019"/>
    </location>
</feature>
<comment type="similarity">
    <text evidence="1">Belongs to the FAM135 family.</text>
</comment>
<name>A0A1D6QML5_MAIZE</name>
<dbReference type="EMBL" id="CM000780">
    <property type="protein sequence ID" value="AQK58893.1"/>
    <property type="molecule type" value="Genomic_DNA"/>
</dbReference>
<dbReference type="SUPFAM" id="SSF53474">
    <property type="entry name" value="alpha/beta-Hydrolases"/>
    <property type="match status" value="2"/>
</dbReference>
<evidence type="ECO:0000256" key="1">
    <source>
        <dbReference type="ARBA" id="ARBA00007949"/>
    </source>
</evidence>
<protein>
    <submittedName>
        <fullName evidence="3">Putative serine esterase family protein</fullName>
    </submittedName>
</protein>
<evidence type="ECO:0000313" key="3">
    <source>
        <dbReference type="EMBL" id="AQK58893.1"/>
    </source>
</evidence>
<reference evidence="3" key="1">
    <citation type="submission" date="2015-12" db="EMBL/GenBank/DDBJ databases">
        <title>Update maize B73 reference genome by single molecule sequencing technologies.</title>
        <authorList>
            <consortium name="Maize Genome Sequencing Project"/>
            <person name="Ware D."/>
        </authorList>
    </citation>
    <scope>NUCLEOTIDE SEQUENCE</scope>
    <source>
        <tissue evidence="3">Seedling</tissue>
    </source>
</reference>
<accession>A0A1D6QML5</accession>
<dbReference type="InterPro" id="IPR022122">
    <property type="entry name" value="DUF3657"/>
</dbReference>
<dbReference type="AlphaFoldDB" id="A0A1D6QML5"/>
<dbReference type="FunFam" id="3.40.50.1820:FF:001102">
    <property type="entry name" value="Putative serine esterase family protein"/>
    <property type="match status" value="2"/>
</dbReference>
<dbReference type="Pfam" id="PF05057">
    <property type="entry name" value="DUF676"/>
    <property type="match status" value="2"/>
</dbReference>
<organism evidence="3">
    <name type="scientific">Zea mays</name>
    <name type="common">Maize</name>
    <dbReference type="NCBI Taxonomy" id="4577"/>
    <lineage>
        <taxon>Eukaryota</taxon>
        <taxon>Viridiplantae</taxon>
        <taxon>Streptophyta</taxon>
        <taxon>Embryophyta</taxon>
        <taxon>Tracheophyta</taxon>
        <taxon>Spermatophyta</taxon>
        <taxon>Magnoliopsida</taxon>
        <taxon>Liliopsida</taxon>
        <taxon>Poales</taxon>
        <taxon>Poaceae</taxon>
        <taxon>PACMAD clade</taxon>
        <taxon>Panicoideae</taxon>
        <taxon>Andropogonodae</taxon>
        <taxon>Andropogoneae</taxon>
        <taxon>Tripsacinae</taxon>
        <taxon>Zea</taxon>
    </lineage>
</organism>
<dbReference type="IntAct" id="A0A1D6QML5">
    <property type="interactions" value="2"/>
</dbReference>
<dbReference type="InParanoid" id="A0A1D6QML5"/>
<dbReference type="PANTHER" id="PTHR12482">
    <property type="entry name" value="LIPASE ROG1-RELATED-RELATED"/>
    <property type="match status" value="1"/>
</dbReference>
<proteinExistence type="inferred from homology"/>
<evidence type="ECO:0000259" key="2">
    <source>
        <dbReference type="Pfam" id="PF05057"/>
    </source>
</evidence>
<dbReference type="InterPro" id="IPR029058">
    <property type="entry name" value="AB_hydrolase_fold"/>
</dbReference>
<dbReference type="PANTHER" id="PTHR12482:SF46">
    <property type="entry name" value="OS11G0167500 PROTEIN"/>
    <property type="match status" value="1"/>
</dbReference>
<sequence length="1136" mass="127236">METAHEVAIYIDRFHNLDLFQQGWYRVKISALWEDDENRAPISPARVTQYEAIDIGVKSSFGFWKIDDVDNSFYTQPFLVKYSRQDIYLSVMVSFYIPNSEDEGPATSSVILKFELIYIPTLGNAWTDVQDSSDDTDLIPVHEFRIPHRALLGLHSYCPVHFDALHSALVDLTIHIVYLKAAVTKSSLKPLEQSFGSKSYGIVKASLISREILLEEVKKISNAVGSTLEDLDRTDLTLGKYETVQPSKSASPSYSYGQGTPTKCSPQMTGILRDFLESSGVVVGSTDDILLYTLSEEELFELFQIVSSQLSFIWNEFLKFHRKSIAQMKINTPSVQDMHIYADPSCIPVVRIEQHVMVIPQHCSSKDFLTDASEPARTIVPPPLLQGQSLGEETCGFKSGRILRAVIFVHGFQGHHLDLRLVKNQWLLLDPGAECLLSQINEDRTSGDFKEMGRRLANEVVAFLKRKVDKYSRNGGCKEIKLSFVGHSIGNIILRSALTAEDTGELQEHHPGIVTAGTADDGYVPYHSARIDLCHASSSDNSKRGQVFTEMLNNCLDQIRAPTSETRVDYAAIDIGVKSSFGFWKIDDVDNSFYTQPFLVKYSRQDIYLSVMVSFYIPNSEDEGPATSSVILKFELIYIPTLGNAWTDVQDSSDDTDLIPVHEFRIPHRALLGLHSYCPVHFDALHSALVDLTIHIVYLKAAVTKSSLKPLEQSFGSKSYGIVKASLISREILLEEVKKISNAVGSTLEDLDRTDLTLGKYETVQPSKSASPSYSYGQGTPTKCSPQMTGILRDFLESSGVVVGSTDDILLYTLSEEELFELFQIVSSQLSFIWNEFLKFHRKSIAQMKINTPSVQDMHIYADPSCIPVVRIEQHVMVIPQHCSSKDFLTDASEPARTIVPPPLLQGQSLGEETCGFKSGRILRAVIFVHGFQGHHLDLRLVKNQWLLLDPGAECLLSQINEDRTSGDFKEMGRRLANEVVAFLKRKVDKYSRNGGCKEIKLSFVGHSIGNIILRSALTAEDTGELQEHHPGIVTAGTADDGYVPYHSARIDLCHASSSDNSKRGQVFTEMLNNCLDQIRAPTSETRVFMRCDVIFDQSAQGRNLNTMIGRAAHIEFLENDIYARFIMWSFPELFR</sequence>
<dbReference type="InterPro" id="IPR044294">
    <property type="entry name" value="Lipase-like"/>
</dbReference>
<dbReference type="Gene3D" id="3.40.50.1820">
    <property type="entry name" value="alpha/beta hydrolase"/>
    <property type="match status" value="2"/>
</dbReference>
<dbReference type="InterPro" id="IPR007751">
    <property type="entry name" value="DUF676_lipase-like"/>
</dbReference>
<dbReference type="Pfam" id="PF12394">
    <property type="entry name" value="DUF3657"/>
    <property type="match status" value="2"/>
</dbReference>
<dbReference type="ExpressionAtlas" id="A0A1D6QML5">
    <property type="expression patterns" value="baseline and differential"/>
</dbReference>
<feature type="domain" description="DUF676" evidence="2">
    <location>
        <begin position="406"/>
        <end position="499"/>
    </location>
</feature>
<gene>
    <name evidence="3" type="ORF">ZEAMMB73_Zm00001d053182</name>
</gene>
<dbReference type="STRING" id="4577.A0A1D6QML5"/>